<evidence type="ECO:0000313" key="3">
    <source>
        <dbReference type="EMBL" id="TKG70956.1"/>
    </source>
</evidence>
<dbReference type="Proteomes" id="UP000309992">
    <property type="component" value="Unassembled WGS sequence"/>
</dbReference>
<dbReference type="SUPFAM" id="SSF56112">
    <property type="entry name" value="Protein kinase-like (PK-like)"/>
    <property type="match status" value="1"/>
</dbReference>
<proteinExistence type="predicted"/>
<dbReference type="InterPro" id="IPR041726">
    <property type="entry name" value="ACAD10_11_N"/>
</dbReference>
<dbReference type="CDD" id="cd05154">
    <property type="entry name" value="ACAD10_11_N-like"/>
    <property type="match status" value="1"/>
</dbReference>
<evidence type="ECO:0000313" key="4">
    <source>
        <dbReference type="Proteomes" id="UP000309992"/>
    </source>
</evidence>
<sequence length="492" mass="53656">MVPAVAVGQLHDPGRPTVGQRFRSRIRGGDRRAAGGVAMTSTGRPDESVLWRSVAATLEELIIPALRPGFERDNARQLVGLCRYAQASHDDVTDRRAEKLATVVGPTDAEAADLPGLLGTAADLLVDAISTPDDPVVRDRADTVRAHLTSILEEDIAEAAPLLETFSGHAPMDIPDDEVDVPEAPALRAWFADVLGAPVELTASVMVGGHSRRMLSVRVTADGVAYDLIVRIEQGGMFGTEGTSEAKVMRALAEAGYPAPRVRWIVTDPEVLGQPFFVMDRVPGSPVIEDPQVVDTYIRRLQELHQLDPALVENGLGPVPATPEAAISAMIDHWLGIYRDSVDVRIPLLEESAEWLRRHLRPTGPTAIVHGDPGPGNFLHVDGEITALTDWELAHYGDPAEDWTYFGAIRARRMHDVATWRAKFAEQADVEIDDRDWLAWEAFNQLKGACVNLTALRIFTEGVSTTPNLLAIGTAVHLRFLNRLTEIVATLR</sequence>
<dbReference type="Pfam" id="PF01636">
    <property type="entry name" value="APH"/>
    <property type="match status" value="1"/>
</dbReference>
<feature type="domain" description="Aminoglycoside phosphotransferase" evidence="2">
    <location>
        <begin position="217"/>
        <end position="437"/>
    </location>
</feature>
<dbReference type="InterPro" id="IPR051678">
    <property type="entry name" value="AGP_Transferase"/>
</dbReference>
<organism evidence="3 4">
    <name type="scientific">Prauserella endophytica</name>
    <dbReference type="NCBI Taxonomy" id="1592324"/>
    <lineage>
        <taxon>Bacteria</taxon>
        <taxon>Bacillati</taxon>
        <taxon>Actinomycetota</taxon>
        <taxon>Actinomycetes</taxon>
        <taxon>Pseudonocardiales</taxon>
        <taxon>Pseudonocardiaceae</taxon>
        <taxon>Prauserella</taxon>
        <taxon>Prauserella coralliicola group</taxon>
    </lineage>
</organism>
<dbReference type="Gene3D" id="3.90.1200.10">
    <property type="match status" value="1"/>
</dbReference>
<dbReference type="InterPro" id="IPR011009">
    <property type="entry name" value="Kinase-like_dom_sf"/>
</dbReference>
<accession>A0ABY2S5L3</accession>
<dbReference type="EMBL" id="SWMS01000007">
    <property type="protein sequence ID" value="TKG70956.1"/>
    <property type="molecule type" value="Genomic_DNA"/>
</dbReference>
<gene>
    <name evidence="3" type="ORF">FCN18_15700</name>
</gene>
<feature type="region of interest" description="Disordered" evidence="1">
    <location>
        <begin position="1"/>
        <end position="21"/>
    </location>
</feature>
<dbReference type="PANTHER" id="PTHR21310:SF40">
    <property type="entry name" value="AMINOGLYCOSIDE PHOSPHOTRANSFERASE DOMAIN-CONTAINING PROTEIN-RELATED"/>
    <property type="match status" value="1"/>
</dbReference>
<evidence type="ECO:0000256" key="1">
    <source>
        <dbReference type="SAM" id="MobiDB-lite"/>
    </source>
</evidence>
<keyword evidence="4" id="KW-1185">Reference proteome</keyword>
<dbReference type="InterPro" id="IPR002575">
    <property type="entry name" value="Aminoglycoside_PTrfase"/>
</dbReference>
<protein>
    <submittedName>
        <fullName evidence="3">Phosphotransferase family protein</fullName>
    </submittedName>
</protein>
<name>A0ABY2S5L3_9PSEU</name>
<dbReference type="Gene3D" id="3.30.200.20">
    <property type="entry name" value="Phosphorylase Kinase, domain 1"/>
    <property type="match status" value="1"/>
</dbReference>
<comment type="caution">
    <text evidence="3">The sequence shown here is derived from an EMBL/GenBank/DDBJ whole genome shotgun (WGS) entry which is preliminary data.</text>
</comment>
<evidence type="ECO:0000259" key="2">
    <source>
        <dbReference type="Pfam" id="PF01636"/>
    </source>
</evidence>
<reference evidence="3 4" key="1">
    <citation type="journal article" date="2015" name="Antonie Van Leeuwenhoek">
        <title>Prauserella endophytica sp. nov., an endophytic actinobacterium isolated from Tamarix taklamakanensis.</title>
        <authorList>
            <person name="Liu J.M."/>
            <person name="Habden X."/>
            <person name="Guo L."/>
            <person name="Tuo L."/>
            <person name="Jiang Z.K."/>
            <person name="Liu S.W."/>
            <person name="Liu X.F."/>
            <person name="Chen L."/>
            <person name="Li R.F."/>
            <person name="Zhang Y.Q."/>
            <person name="Sun C.H."/>
        </authorList>
    </citation>
    <scope>NUCLEOTIDE SEQUENCE [LARGE SCALE GENOMIC DNA]</scope>
    <source>
        <strain evidence="3 4">CGMCC 4.7182</strain>
    </source>
</reference>
<dbReference type="PANTHER" id="PTHR21310">
    <property type="entry name" value="AMINOGLYCOSIDE PHOSPHOTRANSFERASE-RELATED-RELATED"/>
    <property type="match status" value="1"/>
</dbReference>